<name>A0A8H4EY69_MUCCL</name>
<protein>
    <submittedName>
        <fullName evidence="3">Uncharacterized protein</fullName>
    </submittedName>
</protein>
<evidence type="ECO:0000256" key="2">
    <source>
        <dbReference type="SAM" id="Phobius"/>
    </source>
</evidence>
<feature type="transmembrane region" description="Helical" evidence="2">
    <location>
        <begin position="6"/>
        <end position="24"/>
    </location>
</feature>
<gene>
    <name evidence="3" type="ORF">FB192DRAFT_1156648</name>
</gene>
<keyword evidence="2" id="KW-1133">Transmembrane helix</keyword>
<dbReference type="Proteomes" id="UP000469890">
    <property type="component" value="Unassembled WGS sequence"/>
</dbReference>
<evidence type="ECO:0000313" key="4">
    <source>
        <dbReference type="Proteomes" id="UP000469890"/>
    </source>
</evidence>
<comment type="caution">
    <text evidence="3">The sequence shown here is derived from an EMBL/GenBank/DDBJ whole genome shotgun (WGS) entry which is preliminary data.</text>
</comment>
<dbReference type="AlphaFoldDB" id="A0A8H4EY69"/>
<feature type="compositionally biased region" description="Low complexity" evidence="1">
    <location>
        <begin position="70"/>
        <end position="87"/>
    </location>
</feature>
<evidence type="ECO:0000313" key="3">
    <source>
        <dbReference type="EMBL" id="KAF1798902.1"/>
    </source>
</evidence>
<evidence type="ECO:0000256" key="1">
    <source>
        <dbReference type="SAM" id="MobiDB-lite"/>
    </source>
</evidence>
<keyword evidence="2" id="KW-0472">Membrane</keyword>
<reference evidence="3 4" key="1">
    <citation type="submission" date="2019-09" db="EMBL/GenBank/DDBJ databases">
        <authorList>
            <consortium name="DOE Joint Genome Institute"/>
            <person name="Mondo S.J."/>
            <person name="Navarro-Mendoza M.I."/>
            <person name="Perez-Arques C."/>
            <person name="Panchal S."/>
            <person name="Nicolas F.E."/>
            <person name="Ganguly P."/>
            <person name="Pangilinan J."/>
            <person name="Grigoriev I."/>
            <person name="Heitman J."/>
            <person name="Sanya K."/>
            <person name="Garre V."/>
        </authorList>
    </citation>
    <scope>NUCLEOTIDE SEQUENCE [LARGE SCALE GENOMIC DNA]</scope>
    <source>
        <strain evidence="3 4">MU402</strain>
    </source>
</reference>
<feature type="compositionally biased region" description="Basic and acidic residues" evidence="1">
    <location>
        <begin position="97"/>
        <end position="107"/>
    </location>
</feature>
<sequence>MFVYYNVIWIICLILLFTSLFLLFRRKRAIRNRPLPPGQPSQFVVVDMNGRPPQQSTYPATYAPPPPTSPHAQPSTQTFYRPPDSSVEPPPPSYQDYSKDYRVNHTQ</sequence>
<proteinExistence type="predicted"/>
<organism evidence="3 4">
    <name type="scientific">Mucor circinelloides f. lusitanicus</name>
    <name type="common">Mucor racemosus var. lusitanicus</name>
    <dbReference type="NCBI Taxonomy" id="29924"/>
    <lineage>
        <taxon>Eukaryota</taxon>
        <taxon>Fungi</taxon>
        <taxon>Fungi incertae sedis</taxon>
        <taxon>Mucoromycota</taxon>
        <taxon>Mucoromycotina</taxon>
        <taxon>Mucoromycetes</taxon>
        <taxon>Mucorales</taxon>
        <taxon>Mucorineae</taxon>
        <taxon>Mucoraceae</taxon>
        <taxon>Mucor</taxon>
    </lineage>
</organism>
<accession>A0A8H4EY69</accession>
<keyword evidence="2" id="KW-0812">Transmembrane</keyword>
<feature type="region of interest" description="Disordered" evidence="1">
    <location>
        <begin position="32"/>
        <end position="107"/>
    </location>
</feature>
<dbReference type="EMBL" id="JAAECE010000007">
    <property type="protein sequence ID" value="KAF1798902.1"/>
    <property type="molecule type" value="Genomic_DNA"/>
</dbReference>